<protein>
    <submittedName>
        <fullName evidence="1">Uncharacterized protein</fullName>
    </submittedName>
</protein>
<reference evidence="1 2" key="1">
    <citation type="journal article" date="2018" name="Sci. Rep.">
        <title>Genomic signatures of local adaptation to the degree of environmental predictability in rotifers.</title>
        <authorList>
            <person name="Franch-Gras L."/>
            <person name="Hahn C."/>
            <person name="Garcia-Roger E.M."/>
            <person name="Carmona M.J."/>
            <person name="Serra M."/>
            <person name="Gomez A."/>
        </authorList>
    </citation>
    <scope>NUCLEOTIDE SEQUENCE [LARGE SCALE GENOMIC DNA]</scope>
    <source>
        <strain evidence="1">HYR1</strain>
    </source>
</reference>
<sequence length="97" mass="11717">MYQLVNQQTCSQVLSQVNQSYDMHKNFYQYLLHLDQLKEFFSKSGYINRPHRLRLTVRNLEATTLLSKSRLSKSYFDLFLTCYDFFPDFYTNSILNH</sequence>
<evidence type="ECO:0000313" key="1">
    <source>
        <dbReference type="EMBL" id="RNA30790.1"/>
    </source>
</evidence>
<accession>A0A3M7S5C1</accession>
<organism evidence="1 2">
    <name type="scientific">Brachionus plicatilis</name>
    <name type="common">Marine rotifer</name>
    <name type="synonym">Brachionus muelleri</name>
    <dbReference type="NCBI Taxonomy" id="10195"/>
    <lineage>
        <taxon>Eukaryota</taxon>
        <taxon>Metazoa</taxon>
        <taxon>Spiralia</taxon>
        <taxon>Gnathifera</taxon>
        <taxon>Rotifera</taxon>
        <taxon>Eurotatoria</taxon>
        <taxon>Monogononta</taxon>
        <taxon>Pseudotrocha</taxon>
        <taxon>Ploima</taxon>
        <taxon>Brachionidae</taxon>
        <taxon>Brachionus</taxon>
    </lineage>
</organism>
<name>A0A3M7S5C1_BRAPC</name>
<dbReference type="AlphaFoldDB" id="A0A3M7S5C1"/>
<dbReference type="EMBL" id="REGN01002044">
    <property type="protein sequence ID" value="RNA30790.1"/>
    <property type="molecule type" value="Genomic_DNA"/>
</dbReference>
<keyword evidence="2" id="KW-1185">Reference proteome</keyword>
<dbReference type="Proteomes" id="UP000276133">
    <property type="component" value="Unassembled WGS sequence"/>
</dbReference>
<proteinExistence type="predicted"/>
<evidence type="ECO:0000313" key="2">
    <source>
        <dbReference type="Proteomes" id="UP000276133"/>
    </source>
</evidence>
<gene>
    <name evidence="1" type="ORF">BpHYR1_033126</name>
</gene>
<comment type="caution">
    <text evidence="1">The sequence shown here is derived from an EMBL/GenBank/DDBJ whole genome shotgun (WGS) entry which is preliminary data.</text>
</comment>